<name>A0A9N8ESC9_9STRA</name>
<gene>
    <name evidence="3" type="ORF">SEMRO_1805_G298820.1</name>
</gene>
<evidence type="ECO:0000313" key="3">
    <source>
        <dbReference type="EMBL" id="CAB9526292.1"/>
    </source>
</evidence>
<feature type="region of interest" description="Disordered" evidence="1">
    <location>
        <begin position="568"/>
        <end position="587"/>
    </location>
</feature>
<feature type="transmembrane region" description="Helical" evidence="2">
    <location>
        <begin position="21"/>
        <end position="39"/>
    </location>
</feature>
<sequence length="587" mass="67827">MAPPAIKRPRQSLTRRLMTGSVWFMATRTLMTGSVWFMAGSFTTRWLSGEPAGRWLSEQALSSCGSSMSSLCETLPPKNGIGVNSTSKEILHLQPLLANEMDRMDFLGSSKERRLELPPPPQEIDGSSTGTKQLIRYFEARHQINETMHGKNKSKDLSGTAYERAQVVKHAPWMPRRKMCKESCCVEAVAISLAQDEHQIIHGRDAMDLSDLMVRHYDRSHRKGGRVQFHAQMLNEKMLPCLVPGTTIFVENHHKDLLYFWQKLRPQIEVPYVLITSLSDGNSPFARSENIGDPLLMKWYGTNPKYSKHPTFQKHYEKKFKPMHLGLAGFGFVKQEQHLLPYLRLNNFTNPFLDKARWDFSMEPFDFEKDVFIHFGLHKDHRRALWQVLCPNASATSVSCNRNTRTLAVTEIYAETSKHRFGVSPVGEGYDCYRTYELLLLGVIPIIEERYPESHDLFEGLPVIQMPNMRNANSTQQFTEAIKSYIESDKFQNANFEDGWQRLFLKYQRQQLLHDTGRDKEILVDEQGREYYQAYHYSVRDKSAENKVFCSEKGSCEFKNGGLGKKDWPQRKTQTQWGEQWAKSGRF</sequence>
<evidence type="ECO:0000256" key="2">
    <source>
        <dbReference type="SAM" id="Phobius"/>
    </source>
</evidence>
<dbReference type="EMBL" id="CAICTM010001803">
    <property type="protein sequence ID" value="CAB9526292.1"/>
    <property type="molecule type" value="Genomic_DNA"/>
</dbReference>
<accession>A0A9N8ESC9</accession>
<evidence type="ECO:0000313" key="4">
    <source>
        <dbReference type="Proteomes" id="UP001153069"/>
    </source>
</evidence>
<keyword evidence="2" id="KW-0472">Membrane</keyword>
<dbReference type="OrthoDB" id="2103663at2759"/>
<evidence type="ECO:0000256" key="1">
    <source>
        <dbReference type="SAM" id="MobiDB-lite"/>
    </source>
</evidence>
<dbReference type="Proteomes" id="UP001153069">
    <property type="component" value="Unassembled WGS sequence"/>
</dbReference>
<organism evidence="3 4">
    <name type="scientific">Seminavis robusta</name>
    <dbReference type="NCBI Taxonomy" id="568900"/>
    <lineage>
        <taxon>Eukaryota</taxon>
        <taxon>Sar</taxon>
        <taxon>Stramenopiles</taxon>
        <taxon>Ochrophyta</taxon>
        <taxon>Bacillariophyta</taxon>
        <taxon>Bacillariophyceae</taxon>
        <taxon>Bacillariophycidae</taxon>
        <taxon>Naviculales</taxon>
        <taxon>Naviculaceae</taxon>
        <taxon>Seminavis</taxon>
    </lineage>
</organism>
<keyword evidence="2" id="KW-1133">Transmembrane helix</keyword>
<keyword evidence="2" id="KW-0812">Transmembrane</keyword>
<comment type="caution">
    <text evidence="3">The sequence shown here is derived from an EMBL/GenBank/DDBJ whole genome shotgun (WGS) entry which is preliminary data.</text>
</comment>
<reference evidence="3" key="1">
    <citation type="submission" date="2020-06" db="EMBL/GenBank/DDBJ databases">
        <authorList>
            <consortium name="Plant Systems Biology data submission"/>
        </authorList>
    </citation>
    <scope>NUCLEOTIDE SEQUENCE</scope>
    <source>
        <strain evidence="3">D6</strain>
    </source>
</reference>
<keyword evidence="4" id="KW-1185">Reference proteome</keyword>
<proteinExistence type="predicted"/>
<protein>
    <submittedName>
        <fullName evidence="3">Uncharacterized protein</fullName>
    </submittedName>
</protein>
<dbReference type="AlphaFoldDB" id="A0A9N8ESC9"/>